<evidence type="ECO:0000256" key="1">
    <source>
        <dbReference type="SAM" id="Coils"/>
    </source>
</evidence>
<gene>
    <name evidence="2" type="ORF">HZS55_03520</name>
</gene>
<protein>
    <submittedName>
        <fullName evidence="2">Uncharacterized protein</fullName>
    </submittedName>
</protein>
<dbReference type="RefSeq" id="WP_179910365.1">
    <property type="nucleotide sequence ID" value="NZ_CP058910.1"/>
</dbReference>
<organism evidence="2 3">
    <name type="scientific">Halosimplex rubrum</name>
    <dbReference type="NCBI Taxonomy" id="869889"/>
    <lineage>
        <taxon>Archaea</taxon>
        <taxon>Methanobacteriati</taxon>
        <taxon>Methanobacteriota</taxon>
        <taxon>Stenosarchaea group</taxon>
        <taxon>Halobacteria</taxon>
        <taxon>Halobacteriales</taxon>
        <taxon>Haloarculaceae</taxon>
        <taxon>Halosimplex</taxon>
    </lineage>
</organism>
<accession>A0A7D5P3A4</accession>
<proteinExistence type="predicted"/>
<name>A0A7D5P3A4_9EURY</name>
<dbReference type="OrthoDB" id="204360at2157"/>
<keyword evidence="1" id="KW-0175">Coiled coil</keyword>
<feature type="coiled-coil region" evidence="1">
    <location>
        <begin position="17"/>
        <end position="66"/>
    </location>
</feature>
<sequence>MSDAAFDPATDDARAVADDLVAELREARDALDRARDRVDEVGESELQAVADAYDDLTTLFDRYEEEVTGDGDFKTFIEFQSQIAAITEELPEDVRHREVFEEVDDLLQQRRLTESDWRKVRSALEPVRADVSRLDDRDEARERYEDARFSAERRIDDLADRIADLEDLRRLGDADLDAPTERLRDPIEAYNDRVADAFAAFRTSASARDLLAFVAKTDAYPLVPFESPPDDLREYVETRAAGEESVGQLLEYAEYSKSKLDHYVGDPDALKRNVSTRRTYLRRLDAEPLTVDWPPVEAETLRYRARELTSVVARFADEVEGGEAALVALRDVRDLPRETDYERLRNSAQARAQLGSDERERLASGDVADELAACRDAKERLEDALGEYPAV</sequence>
<dbReference type="Pfam" id="PF23432">
    <property type="entry name" value="DUF7118"/>
    <property type="match status" value="1"/>
</dbReference>
<dbReference type="GeneID" id="56076901"/>
<evidence type="ECO:0000313" key="3">
    <source>
        <dbReference type="Proteomes" id="UP000509667"/>
    </source>
</evidence>
<keyword evidence="3" id="KW-1185">Reference proteome</keyword>
<dbReference type="KEGG" id="hrr:HZS55_03520"/>
<reference evidence="2 3" key="1">
    <citation type="submission" date="2020-07" db="EMBL/GenBank/DDBJ databases">
        <title>Halosimplex pelagicum sp. nov. and Halosimplex rubrum sp. nov., isolated from salted brown alga Laminaria, and emended description of the genus Halosimplex.</title>
        <authorList>
            <person name="Cui H."/>
        </authorList>
    </citation>
    <scope>NUCLEOTIDE SEQUENCE [LARGE SCALE GENOMIC DNA]</scope>
    <source>
        <strain evidence="2 3">R27</strain>
    </source>
</reference>
<feature type="coiled-coil region" evidence="1">
    <location>
        <begin position="141"/>
        <end position="168"/>
    </location>
</feature>
<dbReference type="EMBL" id="CP058910">
    <property type="protein sequence ID" value="QLH76425.1"/>
    <property type="molecule type" value="Genomic_DNA"/>
</dbReference>
<evidence type="ECO:0000313" key="2">
    <source>
        <dbReference type="EMBL" id="QLH76425.1"/>
    </source>
</evidence>
<dbReference type="Proteomes" id="UP000509667">
    <property type="component" value="Chromosome"/>
</dbReference>
<dbReference type="AlphaFoldDB" id="A0A7D5P3A4"/>
<dbReference type="InterPro" id="IPR055542">
    <property type="entry name" value="DUF7118"/>
</dbReference>